<comment type="subunit">
    <text evidence="5 10">Heterodimer of LeuC and LeuD.</text>
</comment>
<keyword evidence="8 10" id="KW-0456">Lyase</keyword>
<evidence type="ECO:0000256" key="5">
    <source>
        <dbReference type="ARBA" id="ARBA00011271"/>
    </source>
</evidence>
<protein>
    <recommendedName>
        <fullName evidence="10">3-isopropylmalate dehydratase small subunit</fullName>
        <ecNumber evidence="10">4.2.1.33</ecNumber>
    </recommendedName>
    <alternativeName>
        <fullName evidence="10">Alpha-IPM isomerase</fullName>
        <shortName evidence="10">IPMI</shortName>
    </alternativeName>
    <alternativeName>
        <fullName evidence="10">Isopropylmalate isomerase</fullName>
    </alternativeName>
</protein>
<dbReference type="PANTHER" id="PTHR43345">
    <property type="entry name" value="3-ISOPROPYLMALATE DEHYDRATASE SMALL SUBUNIT 2-RELATED-RELATED"/>
    <property type="match status" value="1"/>
</dbReference>
<dbReference type="NCBIfam" id="NF002458">
    <property type="entry name" value="PRK01641.1"/>
    <property type="match status" value="1"/>
</dbReference>
<evidence type="ECO:0000256" key="4">
    <source>
        <dbReference type="ARBA" id="ARBA00009845"/>
    </source>
</evidence>
<dbReference type="EC" id="4.2.1.33" evidence="10"/>
<evidence type="ECO:0000256" key="6">
    <source>
        <dbReference type="ARBA" id="ARBA00022430"/>
    </source>
</evidence>
<dbReference type="AlphaFoldDB" id="A0A2I1DP20"/>
<sequence length="209" mass="23668">MEAFTVLEALVAPLDRPNVDTDAIIPKQFLKTIERQGLGKHLFDAWRYLEKDGTQIDNPDFILNQPIYADARILLARENFGCGSSREHAPWALADYGFRAIIAPSFADIFANNCVQNGIVLIRLPADVVDHLFHEVAANPGYRLRIDLPAQEVQTMGDSRYHFPMDAGHKHKLLHGLDDIQLTLQHEEAIRTYEAARRQAAPWLFRDGV</sequence>
<dbReference type="InterPro" id="IPR015928">
    <property type="entry name" value="Aconitase/3IPM_dehydase_swvl"/>
</dbReference>
<proteinExistence type="inferred from homology"/>
<evidence type="ECO:0000259" key="11">
    <source>
        <dbReference type="Pfam" id="PF00694"/>
    </source>
</evidence>
<keyword evidence="6 10" id="KW-0432">Leucine biosynthesis</keyword>
<dbReference type="InterPro" id="IPR004431">
    <property type="entry name" value="3-IsopropMal_deHydase_ssu"/>
</dbReference>
<dbReference type="FunFam" id="3.20.19.10:FF:000003">
    <property type="entry name" value="3-isopropylmalate dehydratase small subunit"/>
    <property type="match status" value="1"/>
</dbReference>
<comment type="pathway">
    <text evidence="3 10">Amino-acid biosynthesis; L-leucine biosynthesis; L-leucine from 3-methyl-2-oxobutanoate: step 2/4.</text>
</comment>
<dbReference type="GO" id="GO:0009098">
    <property type="term" value="P:L-leucine biosynthetic process"/>
    <property type="evidence" value="ECO:0007669"/>
    <property type="project" value="UniProtKB-UniRule"/>
</dbReference>
<dbReference type="InterPro" id="IPR000573">
    <property type="entry name" value="AconitaseA/IPMdHydase_ssu_swvl"/>
</dbReference>
<keyword evidence="9 10" id="KW-0100">Branched-chain amino acid biosynthesis</keyword>
<reference evidence="12 13" key="1">
    <citation type="submission" date="2017-03" db="EMBL/GenBank/DDBJ databases">
        <title>Draft genime sequence of the acidophilic sulfur-oxidizing bacterium Acidithiobacillus sp. SH, isolated from seawater.</title>
        <authorList>
            <person name="Sharmin S."/>
            <person name="Tokuhisa M."/>
            <person name="Kanao T."/>
            <person name="Kamimura K."/>
        </authorList>
    </citation>
    <scope>NUCLEOTIDE SEQUENCE [LARGE SCALE GENOMIC DNA]</scope>
    <source>
        <strain evidence="12 13">SH</strain>
    </source>
</reference>
<dbReference type="GO" id="GO:0009316">
    <property type="term" value="C:3-isopropylmalate dehydratase complex"/>
    <property type="evidence" value="ECO:0007669"/>
    <property type="project" value="InterPro"/>
</dbReference>
<dbReference type="PANTHER" id="PTHR43345:SF5">
    <property type="entry name" value="3-ISOPROPYLMALATE DEHYDRATASE SMALL SUBUNIT"/>
    <property type="match status" value="1"/>
</dbReference>
<dbReference type="InterPro" id="IPR050075">
    <property type="entry name" value="LeuD"/>
</dbReference>
<evidence type="ECO:0000313" key="13">
    <source>
        <dbReference type="Proteomes" id="UP000234329"/>
    </source>
</evidence>
<dbReference type="GO" id="GO:0003861">
    <property type="term" value="F:3-isopropylmalate dehydratase activity"/>
    <property type="evidence" value="ECO:0007669"/>
    <property type="project" value="UniProtKB-UniRule"/>
</dbReference>
<keyword evidence="7 10" id="KW-0028">Amino-acid biosynthesis</keyword>
<keyword evidence="13" id="KW-1185">Reference proteome</keyword>
<dbReference type="InterPro" id="IPR033940">
    <property type="entry name" value="IPMI_Swivel"/>
</dbReference>
<evidence type="ECO:0000256" key="2">
    <source>
        <dbReference type="ARBA" id="ARBA00002695"/>
    </source>
</evidence>
<dbReference type="UniPathway" id="UPA00048">
    <property type="reaction ID" value="UER00071"/>
</dbReference>
<evidence type="ECO:0000313" key="12">
    <source>
        <dbReference type="EMBL" id="PKY11634.1"/>
    </source>
</evidence>
<dbReference type="Gene3D" id="3.20.19.10">
    <property type="entry name" value="Aconitase, domain 4"/>
    <property type="match status" value="1"/>
</dbReference>
<feature type="domain" description="Aconitase A/isopropylmalate dehydratase small subunit swivel" evidence="11">
    <location>
        <begin position="1"/>
        <end position="125"/>
    </location>
</feature>
<gene>
    <name evidence="10" type="primary">leuD</name>
    <name evidence="12" type="ORF">B1757_03140</name>
</gene>
<dbReference type="NCBIfam" id="TIGR00171">
    <property type="entry name" value="leuD"/>
    <property type="match status" value="1"/>
</dbReference>
<evidence type="ECO:0000256" key="9">
    <source>
        <dbReference type="ARBA" id="ARBA00023304"/>
    </source>
</evidence>
<evidence type="ECO:0000256" key="3">
    <source>
        <dbReference type="ARBA" id="ARBA00004729"/>
    </source>
</evidence>
<accession>A0A2I1DP20</accession>
<dbReference type="EMBL" id="MXAV01000008">
    <property type="protein sequence ID" value="PKY11634.1"/>
    <property type="molecule type" value="Genomic_DNA"/>
</dbReference>
<organism evidence="12 13">
    <name type="scientific">Acidithiobacillus marinus</name>
    <dbReference type="NCBI Taxonomy" id="187490"/>
    <lineage>
        <taxon>Bacteria</taxon>
        <taxon>Pseudomonadati</taxon>
        <taxon>Pseudomonadota</taxon>
        <taxon>Acidithiobacillia</taxon>
        <taxon>Acidithiobacillales</taxon>
        <taxon>Acidithiobacillaceae</taxon>
        <taxon>Acidithiobacillus</taxon>
    </lineage>
</organism>
<dbReference type="SUPFAM" id="SSF52016">
    <property type="entry name" value="LeuD/IlvD-like"/>
    <property type="match status" value="1"/>
</dbReference>
<dbReference type="InParanoid" id="A0A2I1DP20"/>
<comment type="similarity">
    <text evidence="4 10">Belongs to the LeuD family. LeuD type 1 subfamily.</text>
</comment>
<comment type="caution">
    <text evidence="12">The sequence shown here is derived from an EMBL/GenBank/DDBJ whole genome shotgun (WGS) entry which is preliminary data.</text>
</comment>
<dbReference type="RefSeq" id="WP_101536941.1">
    <property type="nucleotide sequence ID" value="NZ_MXAV01000008.1"/>
</dbReference>
<evidence type="ECO:0000256" key="10">
    <source>
        <dbReference type="HAMAP-Rule" id="MF_01031"/>
    </source>
</evidence>
<dbReference type="CDD" id="cd01577">
    <property type="entry name" value="IPMI_Swivel"/>
    <property type="match status" value="1"/>
</dbReference>
<dbReference type="FunCoup" id="A0A2I1DP20">
    <property type="interactions" value="539"/>
</dbReference>
<dbReference type="Pfam" id="PF00694">
    <property type="entry name" value="Aconitase_C"/>
    <property type="match status" value="1"/>
</dbReference>
<evidence type="ECO:0000256" key="8">
    <source>
        <dbReference type="ARBA" id="ARBA00023239"/>
    </source>
</evidence>
<dbReference type="OrthoDB" id="9777465at2"/>
<comment type="catalytic activity">
    <reaction evidence="1 10">
        <text>(2R,3S)-3-isopropylmalate = (2S)-2-isopropylmalate</text>
        <dbReference type="Rhea" id="RHEA:32287"/>
        <dbReference type="ChEBI" id="CHEBI:1178"/>
        <dbReference type="ChEBI" id="CHEBI:35121"/>
        <dbReference type="EC" id="4.2.1.33"/>
    </reaction>
</comment>
<comment type="function">
    <text evidence="2 10">Catalyzes the isomerization between 2-isopropylmalate and 3-isopropylmalate, via the formation of 2-isopropylmaleate.</text>
</comment>
<evidence type="ECO:0000256" key="1">
    <source>
        <dbReference type="ARBA" id="ARBA00000491"/>
    </source>
</evidence>
<name>A0A2I1DP20_9PROT</name>
<evidence type="ECO:0000256" key="7">
    <source>
        <dbReference type="ARBA" id="ARBA00022605"/>
    </source>
</evidence>
<dbReference type="HAMAP" id="MF_01031">
    <property type="entry name" value="LeuD_type1"/>
    <property type="match status" value="1"/>
</dbReference>
<dbReference type="Proteomes" id="UP000234329">
    <property type="component" value="Unassembled WGS sequence"/>
</dbReference>